<dbReference type="InterPro" id="IPR004101">
    <property type="entry name" value="Mur_ligase_C"/>
</dbReference>
<dbReference type="GO" id="GO:0005524">
    <property type="term" value="F:ATP binding"/>
    <property type="evidence" value="ECO:0007669"/>
    <property type="project" value="UniProtKB-KW"/>
</dbReference>
<reference evidence="6 7" key="1">
    <citation type="submission" date="2018-12" db="EMBL/GenBank/DDBJ databases">
        <title>Rubrispira sanarue gen. nov., sp., nov., a member of the order Silvanigrellales, isolated from a brackish lake in Hamamatsu Japan.</title>
        <authorList>
            <person name="Maejima Y."/>
            <person name="Iino T."/>
            <person name="Muraguchi Y."/>
            <person name="Fukuda K."/>
            <person name="Nojiri H."/>
            <person name="Ohkuma M."/>
            <person name="Moriuchi R."/>
            <person name="Dohra H."/>
            <person name="Kimbara K."/>
            <person name="Shintani M."/>
        </authorList>
    </citation>
    <scope>NUCLEOTIDE SEQUENCE [LARGE SCALE GENOMIC DNA]</scope>
    <source>
        <strain evidence="6 7">RF1110005</strain>
    </source>
</reference>
<keyword evidence="2" id="KW-0547">Nucleotide-binding</keyword>
<sequence>MWPLTGKEIYQAILEESCPFETLENVTLIGVCTDSRKLKPQQFFVALQGENFDGHSYLQECFEKELPLALVNKDSKFVNELKPEFREKCIEVENVLISFRQFAQFMRHRFPFPVIGIGGSNGKTTTKEMLASLLSGPNYKVTKTQKSENGFLGLAITLCQEEHNIKEQPHALVLEIGIDEMGAMQQHVDLSEPDISVLTALGPEHLERLKNWESAANEELFLFRNPYTTRIWQLADERILSGFTHDINIQYRGKVTHHKYPLSIEKDFLVIEKCEFDQEYTQRDFIFENTERTIVWEIINETPTKSEIKLEIFSKEGKLFTESNHIYEIPLPGKHNAANFALAFATAIKMKRTPREILEGWKNFVPPPMRSKISTLKNGTILFDDTYNASPMSIEAALNTIENKEWADKPKLIILGDMLDLGSESKYWHELLFHPLKNLQRSYLCLYGSAMYDCFKLLKETEETLIKENNTRIFWLAAEEDPVAFLNIEGVDLSQFVILIKGSRGMKLDRLVKVIEEKCC</sequence>
<dbReference type="Pfam" id="PF02875">
    <property type="entry name" value="Mur_ligase_C"/>
    <property type="match status" value="1"/>
</dbReference>
<evidence type="ECO:0000313" key="6">
    <source>
        <dbReference type="EMBL" id="BBH53725.1"/>
    </source>
</evidence>
<dbReference type="InterPro" id="IPR013221">
    <property type="entry name" value="Mur_ligase_cen"/>
</dbReference>
<dbReference type="InterPro" id="IPR036615">
    <property type="entry name" value="Mur_ligase_C_dom_sf"/>
</dbReference>
<dbReference type="SUPFAM" id="SSF53623">
    <property type="entry name" value="MurD-like peptide ligases, catalytic domain"/>
    <property type="match status" value="1"/>
</dbReference>
<dbReference type="Gene3D" id="3.90.190.20">
    <property type="entry name" value="Mur ligase, C-terminal domain"/>
    <property type="match status" value="1"/>
</dbReference>
<organism evidence="6 7">
    <name type="scientific">Fluviispira sanaruensis</name>
    <dbReference type="NCBI Taxonomy" id="2493639"/>
    <lineage>
        <taxon>Bacteria</taxon>
        <taxon>Pseudomonadati</taxon>
        <taxon>Bdellovibrionota</taxon>
        <taxon>Oligoflexia</taxon>
        <taxon>Silvanigrellales</taxon>
        <taxon>Silvanigrellaceae</taxon>
        <taxon>Fluviispira</taxon>
    </lineage>
</organism>
<dbReference type="SUPFAM" id="SSF53244">
    <property type="entry name" value="MurD-like peptide ligases, peptide-binding domain"/>
    <property type="match status" value="1"/>
</dbReference>
<dbReference type="Gene3D" id="3.40.1190.10">
    <property type="entry name" value="Mur-like, catalytic domain"/>
    <property type="match status" value="1"/>
</dbReference>
<dbReference type="OrthoDB" id="5288039at2"/>
<dbReference type="PANTHER" id="PTHR43024:SF1">
    <property type="entry name" value="UDP-N-ACETYLMURAMOYL-TRIPEPTIDE--D-ALANYL-D-ALANINE LIGASE"/>
    <property type="match status" value="1"/>
</dbReference>
<evidence type="ECO:0000256" key="1">
    <source>
        <dbReference type="ARBA" id="ARBA00022598"/>
    </source>
</evidence>
<evidence type="ECO:0000259" key="4">
    <source>
        <dbReference type="Pfam" id="PF02875"/>
    </source>
</evidence>
<keyword evidence="7" id="KW-1185">Reference proteome</keyword>
<dbReference type="PANTHER" id="PTHR43024">
    <property type="entry name" value="UDP-N-ACETYLMURAMOYL-TRIPEPTIDE--D-ALANYL-D-ALANINE LIGASE"/>
    <property type="match status" value="1"/>
</dbReference>
<proteinExistence type="predicted"/>
<dbReference type="AlphaFoldDB" id="A0A4P2VVX9"/>
<keyword evidence="3" id="KW-0067">ATP-binding</keyword>
<gene>
    <name evidence="6" type="ORF">JCM31447_21720</name>
</gene>
<dbReference type="InterPro" id="IPR035911">
    <property type="entry name" value="MurE/MurF_N"/>
</dbReference>
<keyword evidence="1 6" id="KW-0436">Ligase</keyword>
<dbReference type="SUPFAM" id="SSF63418">
    <property type="entry name" value="MurE/MurF N-terminal domain"/>
    <property type="match status" value="1"/>
</dbReference>
<dbReference type="Pfam" id="PF08245">
    <property type="entry name" value="Mur_ligase_M"/>
    <property type="match status" value="1"/>
</dbReference>
<name>A0A4P2VVX9_FLUSA</name>
<dbReference type="RefSeq" id="WP_130610154.1">
    <property type="nucleotide sequence ID" value="NZ_AP019368.1"/>
</dbReference>
<dbReference type="GO" id="GO:0016881">
    <property type="term" value="F:acid-amino acid ligase activity"/>
    <property type="evidence" value="ECO:0007669"/>
    <property type="project" value="InterPro"/>
</dbReference>
<evidence type="ECO:0000256" key="3">
    <source>
        <dbReference type="ARBA" id="ARBA00022840"/>
    </source>
</evidence>
<dbReference type="KEGG" id="sbf:JCM31447_21720"/>
<evidence type="ECO:0000259" key="5">
    <source>
        <dbReference type="Pfam" id="PF08245"/>
    </source>
</evidence>
<dbReference type="Proteomes" id="UP000291236">
    <property type="component" value="Chromosome"/>
</dbReference>
<accession>A0A4P2VVX9</accession>
<dbReference type="InterPro" id="IPR051046">
    <property type="entry name" value="MurCDEF_CellWall_CoF430Synth"/>
</dbReference>
<dbReference type="EMBL" id="AP019368">
    <property type="protein sequence ID" value="BBH53725.1"/>
    <property type="molecule type" value="Genomic_DNA"/>
</dbReference>
<evidence type="ECO:0000313" key="7">
    <source>
        <dbReference type="Proteomes" id="UP000291236"/>
    </source>
</evidence>
<protein>
    <submittedName>
        <fullName evidence="6">UDP-N-acetylmuramoyl-tripeptide--D-alanyl-D-alanine ligase</fullName>
    </submittedName>
</protein>
<dbReference type="Gene3D" id="3.40.1390.10">
    <property type="entry name" value="MurE/MurF, N-terminal domain"/>
    <property type="match status" value="1"/>
</dbReference>
<dbReference type="InterPro" id="IPR036565">
    <property type="entry name" value="Mur-like_cat_sf"/>
</dbReference>
<feature type="domain" description="Mur ligase central" evidence="5">
    <location>
        <begin position="117"/>
        <end position="228"/>
    </location>
</feature>
<feature type="domain" description="Mur ligase C-terminal" evidence="4">
    <location>
        <begin position="375"/>
        <end position="448"/>
    </location>
</feature>
<evidence type="ECO:0000256" key="2">
    <source>
        <dbReference type="ARBA" id="ARBA00022741"/>
    </source>
</evidence>